<comment type="catalytic activity">
    <reaction evidence="6">
        <text>DNA(n) + a 2'-deoxyribonucleoside 5'-triphosphate = DNA(n+1) + diphosphate</text>
        <dbReference type="Rhea" id="RHEA:22508"/>
        <dbReference type="Rhea" id="RHEA-COMP:17339"/>
        <dbReference type="Rhea" id="RHEA-COMP:17340"/>
        <dbReference type="ChEBI" id="CHEBI:33019"/>
        <dbReference type="ChEBI" id="CHEBI:61560"/>
        <dbReference type="ChEBI" id="CHEBI:173112"/>
        <dbReference type="EC" id="2.7.7.7"/>
    </reaction>
</comment>
<evidence type="ECO:0000256" key="4">
    <source>
        <dbReference type="ARBA" id="ARBA00022705"/>
    </source>
</evidence>
<sequence length="1295" mass="148283">MFFNGHNHTATGSNIRLIDCIIKPLDLIDKAIQLGLSGVAITDHECLSAHMEVNMYAKKLRETNPDFTIALGNEIYLTETREKNQKYFHFILIAKDAYGYEALRKLSSAAWYNIYWDRGLERVPTLKSELADVMKNYKGHVIATTACIGGELPKLLQARAAALKAGMDVALFNKKIDEFINYCIDVFGKDDFYIECAPSTNEEQMAVNVMLYNIAHSYGLKMTTATDSHYLSKEARFAHKAYLNSKNGEREVDAFYEFARLMDEEEVKNLLYHSFPVDAVDAILETTEEIRKKITFYSLERNQKVVEVDVPDYPACAWWGVNNDDADEMSKYPVLCGLFTSNNIQERYWVNECWLALKDKGLENNNEYIARLETEADVIKYIGDQLGTCLFAYFNTFKHYIDLFWKCGSIVGPGRGSATGFLSNYLLGITQLDPIRWNLVWWRFLNKERAELPDIDIDLAPSKRPLIFKKIREERGELGLIQVATFGTEGTKSAILTACRGYRHIGEDGKEEFPDGIDIDEAQYISSLIPSERGFLWSINDVVNGNPEKGRMPIAAFKHKMDEYPGLLDIIINIEGLVNKRSSHASGIIFYDKGHLTDTSSIMRTPSGDLITCFDLHKAEACGDTKYDFLVTEISDKIIQCLNLLQEDNLIEKDLSLRQLYNKYLHPEHIDVTNPKIWEALGNGNVLDVFQFSTGVGLAIAKRIKPENPIEMTAANAMMRLMSEKGKESQQDRFLRIKKMGIETFSEEMKNNDIPDNVQKALHKYCDEYYGCVPIQEQMMSILMDKDIAAFSLKDANDARKIVAKKQMNRIPELREKFNKTMDSHIGDYVWNLAVAPSLGYAFSLNHSLPYSFVGIQCIVLATQFNPIYWNTACLIVNSGATDVNIEGTTNYGKIAKAIGDIRTRGIKVSLANINKSMFGFIPDRKENEILFGLKGMLNVGDDLISTIIENRPYSGVADFVNKIHPNKQAMISLIKGGAFDEFEDRKKIFATYIWITCDKKSKLNLTNVPSLIKYHLLDNPEIRRQRSLYEFNRYLKDICTFGSDYYKLDARALTFITQMTDMRIISHLGEYIISKKEWMAYYDKKMDVLRDYLRENQKELLYQLNKKIFYEDYLKYGGDQTISAWEMESLCFYYHEHELAQINEADYGLNDFYDLPEEPVVDKFWKKNGHQIPIYKLNRVYGTCIAKDNVKNTVTLLSPKGVFTVKFRKEYFALFDRQISAVGDDGKKHVIEKGWFNRGNMLIITGIRRGDDFIPKKYASTSGHQLYKIININNKCHTIEISGERAKGKVESDG</sequence>
<dbReference type="Gene3D" id="1.10.150.870">
    <property type="match status" value="1"/>
</dbReference>
<keyword evidence="4" id="KW-0235">DNA replication</keyword>
<evidence type="ECO:0000259" key="10">
    <source>
        <dbReference type="Pfam" id="PF17657"/>
    </source>
</evidence>
<dbReference type="EC" id="2.7.7.7" evidence="1"/>
<evidence type="ECO:0000256" key="3">
    <source>
        <dbReference type="ARBA" id="ARBA00022695"/>
    </source>
</evidence>
<dbReference type="Pfam" id="PF14579">
    <property type="entry name" value="HHH_6"/>
    <property type="match status" value="1"/>
</dbReference>
<dbReference type="Gene3D" id="3.20.20.140">
    <property type="entry name" value="Metal-dependent hydrolases"/>
    <property type="match status" value="1"/>
</dbReference>
<dbReference type="Pfam" id="PF17657">
    <property type="entry name" value="DNA_pol3_finger"/>
    <property type="match status" value="1"/>
</dbReference>
<dbReference type="GO" id="GO:0003887">
    <property type="term" value="F:DNA-directed DNA polymerase activity"/>
    <property type="evidence" value="ECO:0007669"/>
    <property type="project" value="UniProtKB-KW"/>
</dbReference>
<dbReference type="InterPro" id="IPR004013">
    <property type="entry name" value="PHP_dom"/>
</dbReference>
<dbReference type="PANTHER" id="PTHR32294:SF0">
    <property type="entry name" value="DNA POLYMERASE III SUBUNIT ALPHA"/>
    <property type="match status" value="1"/>
</dbReference>
<evidence type="ECO:0000259" key="7">
    <source>
        <dbReference type="Pfam" id="PF02811"/>
    </source>
</evidence>
<reference evidence="11" key="1">
    <citation type="journal article" date="2021" name="Proc. Natl. Acad. Sci. U.S.A.">
        <title>A Catalog of Tens of Thousands of Viruses from Human Metagenomes Reveals Hidden Associations with Chronic Diseases.</title>
        <authorList>
            <person name="Tisza M.J."/>
            <person name="Buck C.B."/>
        </authorList>
    </citation>
    <scope>NUCLEOTIDE SEQUENCE</scope>
    <source>
        <strain evidence="11">CtxMM9</strain>
    </source>
</reference>
<dbReference type="InterPro" id="IPR040982">
    <property type="entry name" value="DNA_pol3_finger"/>
</dbReference>
<dbReference type="EMBL" id="BK032759">
    <property type="protein sequence ID" value="DAF58695.1"/>
    <property type="molecule type" value="Genomic_DNA"/>
</dbReference>
<feature type="domain" description="PHP" evidence="7">
    <location>
        <begin position="13"/>
        <end position="196"/>
    </location>
</feature>
<dbReference type="SUPFAM" id="SSF89550">
    <property type="entry name" value="PHP domain-like"/>
    <property type="match status" value="1"/>
</dbReference>
<evidence type="ECO:0000256" key="2">
    <source>
        <dbReference type="ARBA" id="ARBA00022679"/>
    </source>
</evidence>
<evidence type="ECO:0000256" key="5">
    <source>
        <dbReference type="ARBA" id="ARBA00022932"/>
    </source>
</evidence>
<dbReference type="PANTHER" id="PTHR32294">
    <property type="entry name" value="DNA POLYMERASE III SUBUNIT ALPHA"/>
    <property type="match status" value="1"/>
</dbReference>
<dbReference type="Pfam" id="PF07733">
    <property type="entry name" value="DNA_pol3_alpha"/>
    <property type="match status" value="1"/>
</dbReference>
<name>A0A8S5T6T1_9CAUD</name>
<keyword evidence="5" id="KW-0239">DNA-directed DNA polymerase</keyword>
<evidence type="ECO:0000256" key="1">
    <source>
        <dbReference type="ARBA" id="ARBA00012417"/>
    </source>
</evidence>
<dbReference type="InterPro" id="IPR016195">
    <property type="entry name" value="Pol/histidinol_Pase-like"/>
</dbReference>
<evidence type="ECO:0000259" key="9">
    <source>
        <dbReference type="Pfam" id="PF14579"/>
    </source>
</evidence>
<keyword evidence="3" id="KW-0548">Nucleotidyltransferase</keyword>
<feature type="domain" description="DNA polymerase III alpha subunit finger" evidence="10">
    <location>
        <begin position="659"/>
        <end position="823"/>
    </location>
</feature>
<evidence type="ECO:0000313" key="11">
    <source>
        <dbReference type="EMBL" id="DAF58695.1"/>
    </source>
</evidence>
<dbReference type="GO" id="GO:0008408">
    <property type="term" value="F:3'-5' exonuclease activity"/>
    <property type="evidence" value="ECO:0007669"/>
    <property type="project" value="InterPro"/>
</dbReference>
<dbReference type="InterPro" id="IPR011708">
    <property type="entry name" value="DNA_pol3_alpha_NTPase_dom"/>
</dbReference>
<proteinExistence type="predicted"/>
<dbReference type="InterPro" id="IPR029460">
    <property type="entry name" value="DNAPol_HHH"/>
</dbReference>
<feature type="domain" description="DNA polymerase helix-hairpin-helix motif" evidence="9">
    <location>
        <begin position="906"/>
        <end position="987"/>
    </location>
</feature>
<feature type="domain" description="Bacterial DNA polymerase III alpha subunit NTPase" evidence="8">
    <location>
        <begin position="348"/>
        <end position="630"/>
    </location>
</feature>
<evidence type="ECO:0000256" key="6">
    <source>
        <dbReference type="ARBA" id="ARBA00049244"/>
    </source>
</evidence>
<keyword evidence="2" id="KW-0808">Transferase</keyword>
<evidence type="ECO:0000259" key="8">
    <source>
        <dbReference type="Pfam" id="PF07733"/>
    </source>
</evidence>
<organism evidence="11">
    <name type="scientific">Siphoviridae sp. ctxMM9</name>
    <dbReference type="NCBI Taxonomy" id="2827973"/>
    <lineage>
        <taxon>Viruses</taxon>
        <taxon>Duplodnaviria</taxon>
        <taxon>Heunggongvirae</taxon>
        <taxon>Uroviricota</taxon>
        <taxon>Caudoviricetes</taxon>
    </lineage>
</organism>
<dbReference type="InterPro" id="IPR004805">
    <property type="entry name" value="DnaE2/DnaE/PolC"/>
</dbReference>
<accession>A0A8S5T6T1</accession>
<dbReference type="Pfam" id="PF02811">
    <property type="entry name" value="PHP"/>
    <property type="match status" value="1"/>
</dbReference>
<dbReference type="GO" id="GO:0006260">
    <property type="term" value="P:DNA replication"/>
    <property type="evidence" value="ECO:0007669"/>
    <property type="project" value="UniProtKB-KW"/>
</dbReference>
<protein>
    <recommendedName>
        <fullName evidence="1">DNA-directed DNA polymerase</fullName>
        <ecNumber evidence="1">2.7.7.7</ecNumber>
    </recommendedName>
</protein>